<reference evidence="3" key="2">
    <citation type="submission" date="2022-01" db="EMBL/GenBank/DDBJ databases">
        <authorList>
            <person name="Zivanovic Y."/>
            <person name="Moreira D."/>
            <person name="Lopez-Garcia P."/>
        </authorList>
    </citation>
    <scope>NUCLEOTIDE SEQUENCE</scope>
    <source>
        <strain evidence="3">G9</strain>
    </source>
</reference>
<sequence length="462" mass="51937">MAATAKHYSELSLPPLPEVTIPDYYRYDLANGLTVYLIEDHQWPIVRGSVILRAGSRWDPPDRVGLADISGELLRNGGTREHPAPVLDQLLEERAATIESSIGKTLGRVNFTSLRENVPEVLDWFAEVIQTPAIAENRFALAQQRRQGLIARRNDNPDGIAQREFYKLIYGSDSPYARSPEYLDIANITLEDVGQFYDTYLHPSRMILGIVGDFDREQMEQMIQDRFGAWNPPLPPPLPLPVINSAKNDPGLFLVDRPNLSQSYIYLGHLGGTLEDPDVFSLYVLNGVLNGFGGRLFNQVRSRQGLAYSVYAAWNPEFDYPGIFYGKGQTQSSSTLDLIQALKTEIRALQQEPISAPELAYAKESILNSFVFNFRDSGQVLARLMRYEYFGYPSDFIFRYQQGVKATQIKDVQQVARQHLHPDDLTTLIVGEGRTLRELLEQESIPITSIDVTIPAPVGANS</sequence>
<dbReference type="InterPro" id="IPR007863">
    <property type="entry name" value="Peptidase_M16_C"/>
</dbReference>
<dbReference type="Pfam" id="PF00675">
    <property type="entry name" value="Peptidase_M16"/>
    <property type="match status" value="1"/>
</dbReference>
<accession>A0ABT6F3D7</accession>
<name>A0ABT6F3D7_9SYNE</name>
<dbReference type="Proteomes" id="UP001154265">
    <property type="component" value="Unassembled WGS sequence"/>
</dbReference>
<dbReference type="Gene3D" id="3.30.830.10">
    <property type="entry name" value="Metalloenzyme, LuxS/M16 peptidase-like"/>
    <property type="match status" value="2"/>
</dbReference>
<reference evidence="3" key="1">
    <citation type="journal article" date="2022" name="Genome Biol. Evol.">
        <title>A New Gene Family Diagnostic for Intracellular Biomineralization of Amorphous Ca Carbonates by Cyanobacteria.</title>
        <authorList>
            <person name="Benzerara K."/>
            <person name="Duprat E."/>
            <person name="Bitard-Feildel T."/>
            <person name="Caumes G."/>
            <person name="Cassier-Chauvat C."/>
            <person name="Chauvat F."/>
            <person name="Dezi M."/>
            <person name="Diop S.I."/>
            <person name="Gaschignard G."/>
            <person name="Gorgen S."/>
            <person name="Gugger M."/>
            <person name="Lopez-Garcia P."/>
            <person name="Millet M."/>
            <person name="Skouri-Panet F."/>
            <person name="Moreira D."/>
            <person name="Callebaut I."/>
        </authorList>
    </citation>
    <scope>NUCLEOTIDE SEQUENCE</scope>
    <source>
        <strain evidence="3">G9</strain>
    </source>
</reference>
<dbReference type="InterPro" id="IPR050361">
    <property type="entry name" value="MPP/UQCRC_Complex"/>
</dbReference>
<dbReference type="InterPro" id="IPR011249">
    <property type="entry name" value="Metalloenz_LuxS/M16"/>
</dbReference>
<dbReference type="SUPFAM" id="SSF63411">
    <property type="entry name" value="LuxS/MPP-like metallohydrolase"/>
    <property type="match status" value="2"/>
</dbReference>
<comment type="caution">
    <text evidence="3">The sequence shown here is derived from an EMBL/GenBank/DDBJ whole genome shotgun (WGS) entry which is preliminary data.</text>
</comment>
<dbReference type="PANTHER" id="PTHR11851:SF225">
    <property type="entry name" value="NON-PEPTIDASE HOMOLOG YMXG"/>
    <property type="match status" value="1"/>
</dbReference>
<evidence type="ECO:0000259" key="1">
    <source>
        <dbReference type="Pfam" id="PF00675"/>
    </source>
</evidence>
<feature type="domain" description="Peptidase M16 C-terminal" evidence="2">
    <location>
        <begin position="187"/>
        <end position="365"/>
    </location>
</feature>
<gene>
    <name evidence="3" type="ORF">L3556_15695</name>
</gene>
<proteinExistence type="predicted"/>
<evidence type="ECO:0000313" key="3">
    <source>
        <dbReference type="EMBL" id="MDG2992363.1"/>
    </source>
</evidence>
<keyword evidence="4" id="KW-1185">Reference proteome</keyword>
<protein>
    <submittedName>
        <fullName evidence="3">Insulinase family protein</fullName>
    </submittedName>
</protein>
<evidence type="ECO:0000313" key="4">
    <source>
        <dbReference type="Proteomes" id="UP001154265"/>
    </source>
</evidence>
<dbReference type="PANTHER" id="PTHR11851">
    <property type="entry name" value="METALLOPROTEASE"/>
    <property type="match status" value="1"/>
</dbReference>
<feature type="domain" description="Peptidase M16 N-terminal" evidence="1">
    <location>
        <begin position="35"/>
        <end position="141"/>
    </location>
</feature>
<dbReference type="InterPro" id="IPR011765">
    <property type="entry name" value="Pept_M16_N"/>
</dbReference>
<organism evidence="3 4">
    <name type="scientific">Candidatus Synechococcus calcipolaris G9</name>
    <dbReference type="NCBI Taxonomy" id="1497997"/>
    <lineage>
        <taxon>Bacteria</taxon>
        <taxon>Bacillati</taxon>
        <taxon>Cyanobacteriota</taxon>
        <taxon>Cyanophyceae</taxon>
        <taxon>Synechococcales</taxon>
        <taxon>Synechococcaceae</taxon>
        <taxon>Synechococcus</taxon>
    </lineage>
</organism>
<dbReference type="Pfam" id="PF05193">
    <property type="entry name" value="Peptidase_M16_C"/>
    <property type="match status" value="1"/>
</dbReference>
<dbReference type="EMBL" id="JAKKUT010000008">
    <property type="protein sequence ID" value="MDG2992363.1"/>
    <property type="molecule type" value="Genomic_DNA"/>
</dbReference>
<dbReference type="RefSeq" id="WP_277868278.1">
    <property type="nucleotide sequence ID" value="NZ_JAKKUT010000008.1"/>
</dbReference>
<evidence type="ECO:0000259" key="2">
    <source>
        <dbReference type="Pfam" id="PF05193"/>
    </source>
</evidence>